<gene>
    <name evidence="7" type="primary">mltG</name>
    <name evidence="8" type="ORF">AML91_01565</name>
</gene>
<evidence type="ECO:0000256" key="6">
    <source>
        <dbReference type="ARBA" id="ARBA00023316"/>
    </source>
</evidence>
<dbReference type="PANTHER" id="PTHR30518:SF2">
    <property type="entry name" value="ENDOLYTIC MUREIN TRANSGLYCOSYLASE"/>
    <property type="match status" value="1"/>
</dbReference>
<protein>
    <recommendedName>
        <fullName evidence="7">Endolytic murein transglycosylase</fullName>
        <ecNumber evidence="7">4.2.2.29</ecNumber>
    </recommendedName>
    <alternativeName>
        <fullName evidence="7">Peptidoglycan lytic transglycosylase</fullName>
    </alternativeName>
    <alternativeName>
        <fullName evidence="7">Peptidoglycan polymerization terminase</fullName>
    </alternativeName>
</protein>
<feature type="site" description="Important for catalytic activity" evidence="7">
    <location>
        <position position="223"/>
    </location>
</feature>
<evidence type="ECO:0000313" key="9">
    <source>
        <dbReference type="Proteomes" id="UP000070252"/>
    </source>
</evidence>
<dbReference type="Gene3D" id="3.30.160.60">
    <property type="entry name" value="Classic Zinc Finger"/>
    <property type="match status" value="1"/>
</dbReference>
<evidence type="ECO:0000256" key="1">
    <source>
        <dbReference type="ARBA" id="ARBA00022475"/>
    </source>
</evidence>
<proteinExistence type="inferred from homology"/>
<keyword evidence="4 7" id="KW-0472">Membrane</keyword>
<keyword evidence="5 7" id="KW-0456">Lyase</keyword>
<dbReference type="Gene3D" id="3.30.1490.480">
    <property type="entry name" value="Endolytic murein transglycosylase"/>
    <property type="match status" value="2"/>
</dbReference>
<reference evidence="8 9" key="1">
    <citation type="submission" date="2015-08" db="EMBL/GenBank/DDBJ databases">
        <title>Genome of Paenibacillus jilunlii.</title>
        <authorList>
            <person name="Sant'Anna F.H."/>
            <person name="Ambrosini A."/>
            <person name="Souza R."/>
            <person name="Bach E."/>
            <person name="Fernandes G."/>
            <person name="Balsanelli E."/>
            <person name="Baura V.A."/>
            <person name="Pedrosa F.O."/>
            <person name="Souza E.M."/>
            <person name="Passaglia L."/>
        </authorList>
    </citation>
    <scope>NUCLEOTIDE SEQUENCE [LARGE SCALE GENOMIC DNA]</scope>
    <source>
        <strain evidence="8 9">DSM 23019</strain>
    </source>
</reference>
<keyword evidence="3 7" id="KW-1133">Transmembrane helix</keyword>
<comment type="catalytic activity">
    <reaction evidence="7">
        <text>a peptidoglycan chain = a peptidoglycan chain with N-acetyl-1,6-anhydromuramyl-[peptide] at the reducing end + a peptidoglycan chain with N-acetylglucosamine at the non-reducing end.</text>
        <dbReference type="EC" id="4.2.2.29"/>
    </reaction>
</comment>
<dbReference type="NCBIfam" id="TIGR00247">
    <property type="entry name" value="endolytic transglycosylase MltG"/>
    <property type="match status" value="1"/>
</dbReference>
<keyword evidence="1 7" id="KW-1003">Cell membrane</keyword>
<organism evidence="8 9">
    <name type="scientific">Paenibacillus jilunlii</name>
    <dbReference type="NCBI Taxonomy" id="682956"/>
    <lineage>
        <taxon>Bacteria</taxon>
        <taxon>Bacillati</taxon>
        <taxon>Bacillota</taxon>
        <taxon>Bacilli</taxon>
        <taxon>Bacillales</taxon>
        <taxon>Paenibacillaceae</taxon>
        <taxon>Paenibacillus</taxon>
    </lineage>
</organism>
<dbReference type="EMBL" id="LIPY01000081">
    <property type="protein sequence ID" value="KWX80049.1"/>
    <property type="molecule type" value="Genomic_DNA"/>
</dbReference>
<comment type="function">
    <text evidence="7">Functions as a peptidoglycan terminase that cleaves nascent peptidoglycan strands endolytically to terminate their elongation.</text>
</comment>
<evidence type="ECO:0000256" key="4">
    <source>
        <dbReference type="ARBA" id="ARBA00023136"/>
    </source>
</evidence>
<name>A0ABR5T107_9BACL</name>
<evidence type="ECO:0000256" key="5">
    <source>
        <dbReference type="ARBA" id="ARBA00023239"/>
    </source>
</evidence>
<sequence>MLIIILLLAALGGGGAWYIWNGMQPEEPGQPVTFTIEKGMGSSEIADLLEENGIIRKGLFFKGYLKWVKEGSSFKAGTYTAAPGDTYDALIARLNAGDVVKKATVVFTIPEGYTAKQIAEKLAAAWNQKPEVFLKIIDSGTGLEAVSRLGIPEDSKLRHRLEGYLFPETYELVKESTPEQVVEAMLEQLEKKLDSAGGWQAKLKERGLSLHELLTVASLVEREVVVDSERPVVAGVIYNRLDKGQKLEIDATVQYLLDKQKERLYEKDLKVDSPYNTYRNEGLPPGPISSPGLASIQAALVPEASDYYFYVTKKDGSQGHLFAKTYKEHLANIKKSQQN</sequence>
<keyword evidence="2 7" id="KW-0812">Transmembrane</keyword>
<dbReference type="Pfam" id="PF02618">
    <property type="entry name" value="YceG"/>
    <property type="match status" value="1"/>
</dbReference>
<dbReference type="EC" id="4.2.2.29" evidence="7"/>
<dbReference type="Proteomes" id="UP000070252">
    <property type="component" value="Unassembled WGS sequence"/>
</dbReference>
<evidence type="ECO:0000256" key="3">
    <source>
        <dbReference type="ARBA" id="ARBA00022989"/>
    </source>
</evidence>
<keyword evidence="9" id="KW-1185">Reference proteome</keyword>
<dbReference type="CDD" id="cd08010">
    <property type="entry name" value="MltG_like"/>
    <property type="match status" value="1"/>
</dbReference>
<dbReference type="InterPro" id="IPR003770">
    <property type="entry name" value="MLTG-like"/>
</dbReference>
<evidence type="ECO:0000256" key="2">
    <source>
        <dbReference type="ARBA" id="ARBA00022692"/>
    </source>
</evidence>
<comment type="caution">
    <text evidence="8">The sequence shown here is derived from an EMBL/GenBank/DDBJ whole genome shotgun (WGS) entry which is preliminary data.</text>
</comment>
<accession>A0ABR5T107</accession>
<evidence type="ECO:0000313" key="8">
    <source>
        <dbReference type="EMBL" id="KWX80049.1"/>
    </source>
</evidence>
<keyword evidence="6 7" id="KW-0961">Cell wall biogenesis/degradation</keyword>
<comment type="similarity">
    <text evidence="7">Belongs to the transglycosylase MltG family.</text>
</comment>
<dbReference type="HAMAP" id="MF_02065">
    <property type="entry name" value="MltG"/>
    <property type="match status" value="1"/>
</dbReference>
<dbReference type="PANTHER" id="PTHR30518">
    <property type="entry name" value="ENDOLYTIC MUREIN TRANSGLYCOSYLASE"/>
    <property type="match status" value="1"/>
</dbReference>
<evidence type="ECO:0000256" key="7">
    <source>
        <dbReference type="HAMAP-Rule" id="MF_02065"/>
    </source>
</evidence>
<dbReference type="GO" id="GO:0016829">
    <property type="term" value="F:lyase activity"/>
    <property type="evidence" value="ECO:0007669"/>
    <property type="project" value="UniProtKB-KW"/>
</dbReference>